<comment type="function">
    <text evidence="5">Allows the formation of correctly charged Gln-tRNA(Gln) through the transamidation of misacylated Glu-tRNA(Gln) in the mitochondria. The reaction takes place in the presence of glutamine and ATP through an activated gamma-phospho-Glu-tRNA(Gln).</text>
</comment>
<dbReference type="GO" id="GO:0030956">
    <property type="term" value="C:glutamyl-tRNA(Gln) amidotransferase complex"/>
    <property type="evidence" value="ECO:0007669"/>
    <property type="project" value="UniProtKB-UniRule"/>
</dbReference>
<feature type="active site" description="Charge relay system" evidence="5">
    <location>
        <position position="182"/>
    </location>
</feature>
<evidence type="ECO:0000259" key="6">
    <source>
        <dbReference type="Pfam" id="PF01425"/>
    </source>
</evidence>
<accession>A0A6J8CEY0</accession>
<evidence type="ECO:0000256" key="2">
    <source>
        <dbReference type="ARBA" id="ARBA00022741"/>
    </source>
</evidence>
<feature type="domain" description="Amidase" evidence="6">
    <location>
        <begin position="177"/>
        <end position="498"/>
    </location>
</feature>
<dbReference type="EMBL" id="CACVKT020005358">
    <property type="protein sequence ID" value="CAC5394715.1"/>
    <property type="molecule type" value="Genomic_DNA"/>
</dbReference>
<dbReference type="OrthoDB" id="421993at2759"/>
<dbReference type="GO" id="GO:0005739">
    <property type="term" value="C:mitochondrion"/>
    <property type="evidence" value="ECO:0007669"/>
    <property type="project" value="UniProtKB-SubCell"/>
</dbReference>
<evidence type="ECO:0000256" key="3">
    <source>
        <dbReference type="ARBA" id="ARBA00022840"/>
    </source>
</evidence>
<dbReference type="HAMAP" id="MF_00120">
    <property type="entry name" value="GatA"/>
    <property type="match status" value="1"/>
</dbReference>
<keyword evidence="3 5" id="KW-0067">ATP-binding</keyword>
<keyword evidence="2 5" id="KW-0547">Nucleotide-binding</keyword>
<dbReference type="Pfam" id="PF01425">
    <property type="entry name" value="Amidase"/>
    <property type="match status" value="2"/>
</dbReference>
<gene>
    <name evidence="7" type="ORF">MCOR_29438</name>
</gene>
<dbReference type="Proteomes" id="UP000507470">
    <property type="component" value="Unassembled WGS sequence"/>
</dbReference>
<evidence type="ECO:0000313" key="8">
    <source>
        <dbReference type="Proteomes" id="UP000507470"/>
    </source>
</evidence>
<keyword evidence="4 5" id="KW-0648">Protein biosynthesis</keyword>
<reference evidence="7 8" key="1">
    <citation type="submission" date="2020-06" db="EMBL/GenBank/DDBJ databases">
        <authorList>
            <person name="Li R."/>
            <person name="Bekaert M."/>
        </authorList>
    </citation>
    <scope>NUCLEOTIDE SEQUENCE [LARGE SCALE GENOMIC DNA]</scope>
    <source>
        <strain evidence="8">wild</strain>
    </source>
</reference>
<feature type="domain" description="Amidase" evidence="6">
    <location>
        <begin position="23"/>
        <end position="149"/>
    </location>
</feature>
<organism evidence="7 8">
    <name type="scientific">Mytilus coruscus</name>
    <name type="common">Sea mussel</name>
    <dbReference type="NCBI Taxonomy" id="42192"/>
    <lineage>
        <taxon>Eukaryota</taxon>
        <taxon>Metazoa</taxon>
        <taxon>Spiralia</taxon>
        <taxon>Lophotrochozoa</taxon>
        <taxon>Mollusca</taxon>
        <taxon>Bivalvia</taxon>
        <taxon>Autobranchia</taxon>
        <taxon>Pteriomorphia</taxon>
        <taxon>Mytilida</taxon>
        <taxon>Mytiloidea</taxon>
        <taxon>Mytilidae</taxon>
        <taxon>Mytilinae</taxon>
        <taxon>Mytilus</taxon>
    </lineage>
</organism>
<protein>
    <recommendedName>
        <fullName evidence="5">Glutamyl-tRNA(Gln) amidotransferase subunit A, mitochondrial</fullName>
        <shortName evidence="5">Glu-AdT subunit A</shortName>
        <ecNumber evidence="5">6.3.5.7</ecNumber>
    </recommendedName>
</protein>
<proteinExistence type="inferred from homology"/>
<feature type="active site" description="Acyl-ester intermediate" evidence="5">
    <location>
        <position position="206"/>
    </location>
</feature>
<feature type="active site" description="Charge relay system" evidence="5">
    <location>
        <position position="78"/>
    </location>
</feature>
<evidence type="ECO:0000256" key="5">
    <source>
        <dbReference type="HAMAP-Rule" id="MF_03150"/>
    </source>
</evidence>
<dbReference type="InterPro" id="IPR036928">
    <property type="entry name" value="AS_sf"/>
</dbReference>
<keyword evidence="8" id="KW-1185">Reference proteome</keyword>
<comment type="similarity">
    <text evidence="5">Belongs to the amidase family. GatA subfamily.</text>
</comment>
<name>A0A6J8CEY0_MYTCO</name>
<comment type="catalytic activity">
    <reaction evidence="5">
        <text>L-glutamyl-tRNA(Gln) + L-glutamine + ATP + H2O = L-glutaminyl-tRNA(Gln) + L-glutamate + ADP + phosphate + H(+)</text>
        <dbReference type="Rhea" id="RHEA:17521"/>
        <dbReference type="Rhea" id="RHEA-COMP:9681"/>
        <dbReference type="Rhea" id="RHEA-COMP:9684"/>
        <dbReference type="ChEBI" id="CHEBI:15377"/>
        <dbReference type="ChEBI" id="CHEBI:15378"/>
        <dbReference type="ChEBI" id="CHEBI:29985"/>
        <dbReference type="ChEBI" id="CHEBI:30616"/>
        <dbReference type="ChEBI" id="CHEBI:43474"/>
        <dbReference type="ChEBI" id="CHEBI:58359"/>
        <dbReference type="ChEBI" id="CHEBI:78520"/>
        <dbReference type="ChEBI" id="CHEBI:78521"/>
        <dbReference type="ChEBI" id="CHEBI:456216"/>
        <dbReference type="EC" id="6.3.5.7"/>
    </reaction>
</comment>
<dbReference type="InterPro" id="IPR000120">
    <property type="entry name" value="Amidase"/>
</dbReference>
<dbReference type="AlphaFoldDB" id="A0A6J8CEY0"/>
<comment type="subcellular location">
    <subcellularLocation>
        <location evidence="5">Mitochondrion</location>
    </subcellularLocation>
</comment>
<evidence type="ECO:0000256" key="4">
    <source>
        <dbReference type="ARBA" id="ARBA00022917"/>
    </source>
</evidence>
<keyword evidence="5" id="KW-0496">Mitochondrion</keyword>
<sequence>MLSLTLKEAVHKLRDGSITAKDLCEKCIERLNKTQQLNAFITETVDISRDSAAKTDRKRQKSKPMRWRKLEGLPIAVKDNFCTTGIRTSCSTAMLQNYIPPYTATVVQRLQDEGAYLIGKTNMDEFAMGSGSVDGIYGPVRNPWNYKFTSAHLENQQTKPIEQVNMRNYHTSTEDWHIAGGSSGGSAAAVASGVCFGALGSDTGGSTRNPAAYCGVVGFKPTYGMLSRHGLIPLVNSMDVPALFSKTVDDASILFNVMAGHDVHDSTTVTDEFNHFTLSDNISIKDLHIGIPKEYHTPGLSKDVHNAWVEAADMFEKAGSKVTQVSLPHTQYSILCYIVLNCCEVASNMARYDGIEFGHRATNEDSTEELYAATRHEGFNDVVRGRILAGNYFLLRQNYEKYFAKAMKIRRLISEDFKKVFASGVDVLLTPTTLTAAPTYKWFTERDNRTASEEQDIFTQPVNMAGVPAITVPSKLSDDGLPIGLQFIGQNFKDKELLTIAKWYEQQVQFKQLDLDYLDNVS</sequence>
<evidence type="ECO:0000313" key="7">
    <source>
        <dbReference type="EMBL" id="CAC5394715.1"/>
    </source>
</evidence>
<comment type="subunit">
    <text evidence="5">Subunit of the heterotrimeric GatCAB amidotransferase (AdT) complex, composed of A, B and C subunits.</text>
</comment>
<dbReference type="SUPFAM" id="SSF75304">
    <property type="entry name" value="Amidase signature (AS) enzymes"/>
    <property type="match status" value="1"/>
</dbReference>
<dbReference type="GO" id="GO:0032543">
    <property type="term" value="P:mitochondrial translation"/>
    <property type="evidence" value="ECO:0007669"/>
    <property type="project" value="UniProtKB-UniRule"/>
</dbReference>
<dbReference type="GO" id="GO:0050567">
    <property type="term" value="F:glutaminyl-tRNA synthase (glutamine-hydrolyzing) activity"/>
    <property type="evidence" value="ECO:0007669"/>
    <property type="project" value="UniProtKB-UniRule"/>
</dbReference>
<keyword evidence="1 5" id="KW-0436">Ligase</keyword>
<dbReference type="GO" id="GO:0005524">
    <property type="term" value="F:ATP binding"/>
    <property type="evidence" value="ECO:0007669"/>
    <property type="project" value="UniProtKB-KW"/>
</dbReference>
<evidence type="ECO:0000256" key="1">
    <source>
        <dbReference type="ARBA" id="ARBA00022598"/>
    </source>
</evidence>
<dbReference type="PANTHER" id="PTHR11895">
    <property type="entry name" value="TRANSAMIDASE"/>
    <property type="match status" value="1"/>
</dbReference>
<dbReference type="PANTHER" id="PTHR11895:SF7">
    <property type="entry name" value="GLUTAMYL-TRNA(GLN) AMIDOTRANSFERASE SUBUNIT A, MITOCHONDRIAL"/>
    <property type="match status" value="1"/>
</dbReference>
<dbReference type="InterPro" id="IPR004412">
    <property type="entry name" value="GatA"/>
</dbReference>
<dbReference type="InterPro" id="IPR023631">
    <property type="entry name" value="Amidase_dom"/>
</dbReference>
<dbReference type="EC" id="6.3.5.7" evidence="5"/>
<dbReference type="Gene3D" id="3.90.1300.10">
    <property type="entry name" value="Amidase signature (AS) domain"/>
    <property type="match status" value="1"/>
</dbReference>
<dbReference type="GO" id="GO:0070681">
    <property type="term" value="P:glutaminyl-tRNAGln biosynthesis via transamidation"/>
    <property type="evidence" value="ECO:0007669"/>
    <property type="project" value="UniProtKB-UniRule"/>
</dbReference>